<dbReference type="EMBL" id="MAVT02001065">
    <property type="protein sequence ID" value="POS72173.1"/>
    <property type="molecule type" value="Genomic_DNA"/>
</dbReference>
<evidence type="ECO:0000256" key="1">
    <source>
        <dbReference type="SAM" id="MobiDB-lite"/>
    </source>
</evidence>
<feature type="region of interest" description="Disordered" evidence="1">
    <location>
        <begin position="203"/>
        <end position="267"/>
    </location>
</feature>
<organism evidence="2 3">
    <name type="scientific">Diaporthe helianthi</name>
    <dbReference type="NCBI Taxonomy" id="158607"/>
    <lineage>
        <taxon>Eukaryota</taxon>
        <taxon>Fungi</taxon>
        <taxon>Dikarya</taxon>
        <taxon>Ascomycota</taxon>
        <taxon>Pezizomycotina</taxon>
        <taxon>Sordariomycetes</taxon>
        <taxon>Sordariomycetidae</taxon>
        <taxon>Diaporthales</taxon>
        <taxon>Diaporthaceae</taxon>
        <taxon>Diaporthe</taxon>
    </lineage>
</organism>
<feature type="compositionally biased region" description="Basic and acidic residues" evidence="1">
    <location>
        <begin position="226"/>
        <end position="253"/>
    </location>
</feature>
<evidence type="ECO:0000313" key="3">
    <source>
        <dbReference type="Proteomes" id="UP000094444"/>
    </source>
</evidence>
<keyword evidence="3" id="KW-1185">Reference proteome</keyword>
<reference evidence="2" key="1">
    <citation type="submission" date="2017-09" db="EMBL/GenBank/DDBJ databases">
        <title>Polyketide synthases of a Diaporthe helianthi virulent isolate.</title>
        <authorList>
            <person name="Baroncelli R."/>
        </authorList>
    </citation>
    <scope>NUCLEOTIDE SEQUENCE [LARGE SCALE GENOMIC DNA]</scope>
    <source>
        <strain evidence="2">7/96</strain>
    </source>
</reference>
<name>A0A2P5HPI3_DIAHE</name>
<feature type="compositionally biased region" description="Basic residues" evidence="1">
    <location>
        <begin position="121"/>
        <end position="132"/>
    </location>
</feature>
<sequence>MAQLDTRYFKGLEGQYHMQFSLYFVLRKQDIRIGDYICTARPAHGKTDRSVSSEIHLEAGQYEVVPQITAERVKKDSVEFLVPHCAEFNPQKLRQVGLQYDLAHAKGGIPDEDLNIELGRSKSKRKPYKTNHSHIDGKCVQFRVDGMSPEEPMPSKRNEGGSEDQAELDEFQYAAEATETNGDEGRTPGDMPKETLPAWENQAEVAGGETPQGKEPRQSGMGRQDLPLRAKRSEGEAVAPDGRHLRIDVHTEPPMDGCSDSDDSEGDDDQWNAVYVAFLRISSRDPDLTITLVEGNYVKKAQANWNLRLHIRSFSSDFDNSPKKMRCM</sequence>
<dbReference type="InParanoid" id="A0A2P5HPI3"/>
<evidence type="ECO:0000313" key="2">
    <source>
        <dbReference type="EMBL" id="POS72173.1"/>
    </source>
</evidence>
<dbReference type="Proteomes" id="UP000094444">
    <property type="component" value="Unassembled WGS sequence"/>
</dbReference>
<dbReference type="STRING" id="158607.A0A2P5HPI3"/>
<gene>
    <name evidence="2" type="ORF">DHEL01_v209430</name>
</gene>
<dbReference type="OrthoDB" id="5244718at2759"/>
<comment type="caution">
    <text evidence="2">The sequence shown here is derived from an EMBL/GenBank/DDBJ whole genome shotgun (WGS) entry which is preliminary data.</text>
</comment>
<protein>
    <submittedName>
        <fullName evidence="2">Calpain-9</fullName>
    </submittedName>
</protein>
<accession>A0A2P5HPI3</accession>
<proteinExistence type="predicted"/>
<dbReference type="AlphaFoldDB" id="A0A2P5HPI3"/>
<feature type="region of interest" description="Disordered" evidence="1">
    <location>
        <begin position="121"/>
        <end position="165"/>
    </location>
</feature>